<reference evidence="3" key="1">
    <citation type="submission" date="2017-03" db="EMBL/GenBank/DDBJ databases">
        <authorList>
            <person name="Monnet C."/>
        </authorList>
    </citation>
    <scope>NUCLEOTIDE SEQUENCE [LARGE SCALE GENOMIC DNA]</scope>
    <source>
        <strain evidence="3">ATCC 49514</strain>
    </source>
</reference>
<keyword evidence="3" id="KW-1185">Reference proteome</keyword>
<sequence length="283" mass="30514">MPRRSGCRVGQVASPRSWWRISSACSALMGGNREAVVFAACRIVSRSVSVRASSSIARRGLVVVVGVWVWGVGILFIPDRYAYTPEVQKQQSLHLAIRAGASYYMWMVSAVVPLEAPKTGSGTGVPIRRPRSSHQRNVTVVKIVHHRQPAVVISGSTVVAICHHRRPALVLDGGATVAPRSARAHGGENFPPPCPSQRSRKFCRTVPAPGAGERLRKFSGPVAPARFAPADGMVVPIRHHHGLPARGVRCRHSGGTVGVPLARWEEISSHRARGFALRGWPAS</sequence>
<dbReference type="EMBL" id="FXYX01000006">
    <property type="protein sequence ID" value="SMX78777.1"/>
    <property type="molecule type" value="Genomic_DNA"/>
</dbReference>
<dbReference type="Proteomes" id="UP000234382">
    <property type="component" value="Unassembled WGS sequence"/>
</dbReference>
<gene>
    <name evidence="2" type="ORF">BI49514_01330</name>
</gene>
<protein>
    <submittedName>
        <fullName evidence="2">Uncharacterized protein</fullName>
    </submittedName>
</protein>
<proteinExistence type="predicted"/>
<evidence type="ECO:0000313" key="2">
    <source>
        <dbReference type="EMBL" id="SMX78777.1"/>
    </source>
</evidence>
<organism evidence="2 3">
    <name type="scientific">Brevibacterium iodinum ATCC 49514</name>
    <dbReference type="NCBI Taxonomy" id="1255616"/>
    <lineage>
        <taxon>Bacteria</taxon>
        <taxon>Bacillati</taxon>
        <taxon>Actinomycetota</taxon>
        <taxon>Actinomycetes</taxon>
        <taxon>Micrococcales</taxon>
        <taxon>Brevibacteriaceae</taxon>
        <taxon>Brevibacterium</taxon>
    </lineage>
</organism>
<dbReference type="AlphaFoldDB" id="A0A2H1IU76"/>
<feature type="transmembrane region" description="Helical" evidence="1">
    <location>
        <begin position="56"/>
        <end position="77"/>
    </location>
</feature>
<evidence type="ECO:0000313" key="3">
    <source>
        <dbReference type="Proteomes" id="UP000234382"/>
    </source>
</evidence>
<accession>A0A2H1IU76</accession>
<keyword evidence="1" id="KW-0472">Membrane</keyword>
<keyword evidence="1" id="KW-0812">Transmembrane</keyword>
<name>A0A2H1IU76_9MICO</name>
<keyword evidence="1" id="KW-1133">Transmembrane helix</keyword>
<evidence type="ECO:0000256" key="1">
    <source>
        <dbReference type="SAM" id="Phobius"/>
    </source>
</evidence>